<reference evidence="1" key="1">
    <citation type="thesis" date="2020" institute="ProQuest LLC" country="789 East Eisenhower Parkway, Ann Arbor, MI, USA">
        <title>Comparative Genomics and Chromosome Evolution.</title>
        <authorList>
            <person name="Mudd A.B."/>
        </authorList>
    </citation>
    <scope>NUCLEOTIDE SEQUENCE</scope>
    <source>
        <strain evidence="1">237g6f4</strain>
        <tissue evidence="1">Blood</tissue>
    </source>
</reference>
<evidence type="ECO:0000313" key="2">
    <source>
        <dbReference type="Proteomes" id="UP000824782"/>
    </source>
</evidence>
<dbReference type="Proteomes" id="UP000824782">
    <property type="component" value="Unassembled WGS sequence"/>
</dbReference>
<comment type="caution">
    <text evidence="1">The sequence shown here is derived from an EMBL/GenBank/DDBJ whole genome shotgun (WGS) entry which is preliminary data.</text>
</comment>
<name>A0AAV6YLE5_ENGPU</name>
<protein>
    <submittedName>
        <fullName evidence="1">Uncharacterized protein</fullName>
    </submittedName>
</protein>
<dbReference type="EMBL" id="WNYA01050471">
    <property type="protein sequence ID" value="KAG8536099.1"/>
    <property type="molecule type" value="Genomic_DNA"/>
</dbReference>
<gene>
    <name evidence="1" type="ORF">GDO81_027121</name>
</gene>
<organism evidence="1 2">
    <name type="scientific">Engystomops pustulosus</name>
    <name type="common">Tungara frog</name>
    <name type="synonym">Physalaemus pustulosus</name>
    <dbReference type="NCBI Taxonomy" id="76066"/>
    <lineage>
        <taxon>Eukaryota</taxon>
        <taxon>Metazoa</taxon>
        <taxon>Chordata</taxon>
        <taxon>Craniata</taxon>
        <taxon>Vertebrata</taxon>
        <taxon>Euteleostomi</taxon>
        <taxon>Amphibia</taxon>
        <taxon>Batrachia</taxon>
        <taxon>Anura</taxon>
        <taxon>Neobatrachia</taxon>
        <taxon>Hyloidea</taxon>
        <taxon>Leptodactylidae</taxon>
        <taxon>Leiuperinae</taxon>
        <taxon>Engystomops</taxon>
    </lineage>
</organism>
<dbReference type="AlphaFoldDB" id="A0AAV6YLE5"/>
<proteinExistence type="predicted"/>
<sequence>MTQHKGHYPPPSCPLTQHREGKKQLCMMYDLMQIPKGYHEKKDTVVYLRRVAEWVRDLLCGKSRYSTQHEQIPFRDHTPANWWHQPENQL</sequence>
<keyword evidence="2" id="KW-1185">Reference proteome</keyword>
<accession>A0AAV6YLE5</accession>
<evidence type="ECO:0000313" key="1">
    <source>
        <dbReference type="EMBL" id="KAG8536099.1"/>
    </source>
</evidence>